<dbReference type="InterPro" id="IPR029058">
    <property type="entry name" value="AB_hydrolase_fold"/>
</dbReference>
<dbReference type="Proteomes" id="UP000249547">
    <property type="component" value="Unassembled WGS sequence"/>
</dbReference>
<keyword evidence="2" id="KW-0732">Signal</keyword>
<name>A0A327QU65_9BACT</name>
<dbReference type="InterPro" id="IPR003961">
    <property type="entry name" value="FN3_dom"/>
</dbReference>
<feature type="domain" description="Fibronectin type-III" evidence="3">
    <location>
        <begin position="1728"/>
        <end position="1819"/>
    </location>
</feature>
<dbReference type="GO" id="GO:0005509">
    <property type="term" value="F:calcium ion binding"/>
    <property type="evidence" value="ECO:0007669"/>
    <property type="project" value="InterPro"/>
</dbReference>
<keyword evidence="6" id="KW-1185">Reference proteome</keyword>
<dbReference type="InterPro" id="IPR037524">
    <property type="entry name" value="PA14/GLEYA"/>
</dbReference>
<dbReference type="InterPro" id="IPR013783">
    <property type="entry name" value="Ig-like_fold"/>
</dbReference>
<dbReference type="Pfam" id="PF18962">
    <property type="entry name" value="Por_Secre_tail"/>
    <property type="match status" value="1"/>
</dbReference>
<dbReference type="InterPro" id="IPR011658">
    <property type="entry name" value="PA14_dom"/>
</dbReference>
<dbReference type="PANTHER" id="PTHR13817:SF166">
    <property type="entry name" value="NEURONAL IGCAM-RELATED"/>
    <property type="match status" value="1"/>
</dbReference>
<feature type="domain" description="Fibronectin type-III" evidence="3">
    <location>
        <begin position="556"/>
        <end position="643"/>
    </location>
</feature>
<evidence type="ECO:0000313" key="6">
    <source>
        <dbReference type="Proteomes" id="UP000249547"/>
    </source>
</evidence>
<dbReference type="RefSeq" id="WP_111597520.1">
    <property type="nucleotide sequence ID" value="NZ_QLLL01000003.1"/>
</dbReference>
<protein>
    <submittedName>
        <fullName evidence="5">Fibronectin type III domain protein</fullName>
    </submittedName>
</protein>
<dbReference type="Pfam" id="PF07691">
    <property type="entry name" value="PA14"/>
    <property type="match status" value="1"/>
</dbReference>
<dbReference type="SUPFAM" id="SSF53474">
    <property type="entry name" value="alpha/beta-Hydrolases"/>
    <property type="match status" value="1"/>
</dbReference>
<dbReference type="GO" id="GO:0016020">
    <property type="term" value="C:membrane"/>
    <property type="evidence" value="ECO:0007669"/>
    <property type="project" value="InterPro"/>
</dbReference>
<dbReference type="InterPro" id="IPR050964">
    <property type="entry name" value="Striated_Muscle_Regulatory"/>
</dbReference>
<dbReference type="InterPro" id="IPR026444">
    <property type="entry name" value="Secre_tail"/>
</dbReference>
<feature type="domain" description="Fibronectin type-III" evidence="3">
    <location>
        <begin position="1361"/>
        <end position="1455"/>
    </location>
</feature>
<dbReference type="SMART" id="SM00758">
    <property type="entry name" value="PA14"/>
    <property type="match status" value="1"/>
</dbReference>
<dbReference type="InterPro" id="IPR015919">
    <property type="entry name" value="Cadherin-like_sf"/>
</dbReference>
<accession>A0A327QU65</accession>
<dbReference type="Pfam" id="PF17963">
    <property type="entry name" value="Big_9"/>
    <property type="match status" value="1"/>
</dbReference>
<dbReference type="Pfam" id="PF00041">
    <property type="entry name" value="fn3"/>
    <property type="match status" value="4"/>
</dbReference>
<dbReference type="PROSITE" id="PS51820">
    <property type="entry name" value="PA14"/>
    <property type="match status" value="1"/>
</dbReference>
<dbReference type="SUPFAM" id="SSF49265">
    <property type="entry name" value="Fibronectin type III"/>
    <property type="match status" value="3"/>
</dbReference>
<dbReference type="PANTHER" id="PTHR13817">
    <property type="entry name" value="TITIN"/>
    <property type="match status" value="1"/>
</dbReference>
<gene>
    <name evidence="5" type="ORF">LX64_02071</name>
</gene>
<dbReference type="InterPro" id="IPR036116">
    <property type="entry name" value="FN3_sf"/>
</dbReference>
<dbReference type="OrthoDB" id="9803616at2"/>
<dbReference type="PROSITE" id="PS50853">
    <property type="entry name" value="FN3"/>
    <property type="match status" value="6"/>
</dbReference>
<reference evidence="5 6" key="1">
    <citation type="submission" date="2018-06" db="EMBL/GenBank/DDBJ databases">
        <title>Genomic Encyclopedia of Archaeal and Bacterial Type Strains, Phase II (KMG-II): from individual species to whole genera.</title>
        <authorList>
            <person name="Goeker M."/>
        </authorList>
    </citation>
    <scope>NUCLEOTIDE SEQUENCE [LARGE SCALE GENOMIC DNA]</scope>
    <source>
        <strain evidence="5 6">DSM 23857</strain>
    </source>
</reference>
<dbReference type="NCBIfam" id="TIGR04183">
    <property type="entry name" value="Por_Secre_tail"/>
    <property type="match status" value="1"/>
</dbReference>
<feature type="domain" description="Fibronectin type-III" evidence="3">
    <location>
        <begin position="456"/>
        <end position="549"/>
    </location>
</feature>
<dbReference type="Pfam" id="PF05345">
    <property type="entry name" value="He_PIG"/>
    <property type="match status" value="1"/>
</dbReference>
<feature type="domain" description="Fibronectin type-III" evidence="3">
    <location>
        <begin position="799"/>
        <end position="893"/>
    </location>
</feature>
<feature type="signal peptide" evidence="2">
    <location>
        <begin position="1"/>
        <end position="21"/>
    </location>
</feature>
<dbReference type="SMART" id="SM00060">
    <property type="entry name" value="FN3"/>
    <property type="match status" value="6"/>
</dbReference>
<feature type="domain" description="PA14" evidence="4">
    <location>
        <begin position="640"/>
        <end position="788"/>
    </location>
</feature>
<feature type="chain" id="PRO_5016345878" evidence="2">
    <location>
        <begin position="22"/>
        <end position="2114"/>
    </location>
</feature>
<organism evidence="5 6">
    <name type="scientific">Chitinophaga skermanii</name>
    <dbReference type="NCBI Taxonomy" id="331697"/>
    <lineage>
        <taxon>Bacteria</taxon>
        <taxon>Pseudomonadati</taxon>
        <taxon>Bacteroidota</taxon>
        <taxon>Chitinophagia</taxon>
        <taxon>Chitinophagales</taxon>
        <taxon>Chitinophagaceae</taxon>
        <taxon>Chitinophaga</taxon>
    </lineage>
</organism>
<evidence type="ECO:0000313" key="5">
    <source>
        <dbReference type="EMBL" id="RAJ06943.1"/>
    </source>
</evidence>
<dbReference type="SUPFAM" id="SSF49313">
    <property type="entry name" value="Cadherin-like"/>
    <property type="match status" value="2"/>
</dbReference>
<sequence length="2114" mass="225868">MKKFYHLLTLLMLISMANAFAQTGVLNPADPIVKYNAASPPAAPNFNQLTKWVKTDRVGFNTDDYKCYIYKGVQFRLKFPKSYQHGVNDGKTYPLIIFFHGVGEAGTNYDNEYSLYHGGQLHAQKVNDGSFDGFLFYPQNDNGFYGAGDYSTIAELINNYFVPEVKVDPNRIIVEGLSGGGSATWEFMIAYPKLVAAAGPISAASLSFGNSANSFKYTSVWNFQGGDDTNPDPGTSQALQNTILGVGGNIKRTVYPGVGHGCWYNAWGESDFFPWANRANKTNPWPLYGKTIFCPNETINVTLGVTAGFDGYEWMKNDTLIAGATGNTIVATTPGVYKARLKRGSDWSYWSPIPVTISVRTGTPPPAISVVPTLSSNVIPTPAGVNSVQMRVPTDYLGFKWKKTSDTATTLGTSNVYNATSAGNYIVQVTDLQGCNSAQSNPYLVVNAAGNNAPPAATGLTAVAVNESSIRLYWNENPAPQYDETGFEVYRTSTPGANYQLVGIVGQGVLTFTDINLSPNTQYYYIVRAVNGNGAAAVTPEATTTTENGSVKPPSAPGNLTASNITPTSMQLNWTASVGEVAISKYDIYINGVKTYTIDAPATTYGLYGLTNRTVYNITIKARDVRGNTSASSNQLTVAAKLNGLNYKFYTTPTAWSQLPNFNTLTPVKEGVVNNVSDLSPATQGDNFGFLWTGYMNIPATGNYTFELKSDDGSAFYLGDYNPTGTPTINHDGLHGSTYSSPVTLYLTKGLQKVAFAFFEAGGGQDMAIWWSNTPTGITTRQLVPNSVFNDTLTMPTGKPANPTSLVATSPAYNKVNLSWNDNSNNESGFEIYRATASAGPFVVIATNNANVKTYVDSLVNASTQYFYRVQAINSSGSSNFISANTTTQALPAVPAAATNLLATAASTTSVNVTWNDVATNELAYEVYRSQPNNSNYMLLKVLPANTTSYVDEDLFSNSTYYYKVRARNAGGNGNYSNESSATTKNNIPVINTNIGNRTMRYGTQMVIEITTSDADGEQLTYYGSNIPSFGFLNDNGNGTATLAFNPTSTDQNTYNNIAVSVYDQHGGADTITFNLVVNDNFVPALTAISNVTLNEAATSTVNLTASDDNAADVLTWTATGLPSFATLTTSNRTASIALAPGYSDNGTYPITITVNDGNGGVDTKSFTITVNDVNPNQKIYVSFGGSGNTAAAPWNRTAKAPAINDHFQNLKDANNVTTTLGIKVVTNWQNIGGGDATNLLGVNTGNNSGIYPDAVIRSAYWTQNAKQTIKLTGCQPNFKYTFTFFGSRTNPGGAGPRLTRYTINGTAVTLDAIGNSTNTVAINNVLPTAGEITIDIENTNNEYGYLNALVIDALYDDGNPPAKPRNVSAETVANGVKVNWVDAAFNESAYYVYRSTSKAGTYTLLNSGATNANAVTYTDATAVANTTYFYYLQAINSYGASASSDTVSIKAANKNPIIANIPAVLAKTDTTIYVPISVSDDPGEAITLSSSTLPVFATLVDNGNGSGNLILAPNSLHIGKYTINITATDVNGGSDTKTVSVTVKDKNLTSYYINFNNSDPAAAPWNNFNKLPTAGAAIANVTDETGAATSIGVTVVNAFTGANDLGAVTGNNSGVYPDAVMKTAYYEETTTAKSVKFTGLDANKKYNLVFFGSRGAVTDNRSTNYTVGSTTVTLNAASNTTNTVQINGVSPTNGEITFSVQRGTGSSYGYLGAVVLQGYVDNGIPPAPTALQALSPNRTSVTLKWQDKTSDEIGFEIYRSTTLLGTYTLVTTTAANVTTYTNTGLTANTKYYYKVRAKISTTSFSDYSNVAVITTLKYGVYVNFSVDYGAAAPWNNTNILPYLGQQIVNPTDDDGNGTGMLITTIRNFTGTNNVGMNTGNNSGVVPDNVMRESYYLDRGDTAILRVSGLNQSLVYSFTFFGSRNGAGDRTTVYQIGTTTVNLNAALNTANTVTIHKVVPNSDGEIFIRVYGSAASQYGYLNGLIVQASNNDGTGAENGMTVYAKKNVLRDMEMAAKNSKESAVKGHSFELLNAFPNPFQQDLYLTMSKDGNPSRIAGLLYDMTGRLVHAEVFGSFSGTNQSKVNVPANLPPGMYLLQILVDGKAEKTVKLIKR</sequence>
<evidence type="ECO:0000256" key="1">
    <source>
        <dbReference type="ARBA" id="ARBA00022737"/>
    </source>
</evidence>
<dbReference type="EMBL" id="QLLL01000003">
    <property type="protein sequence ID" value="RAJ06943.1"/>
    <property type="molecule type" value="Genomic_DNA"/>
</dbReference>
<dbReference type="Gene3D" id="3.40.50.1820">
    <property type="entry name" value="alpha/beta hydrolase"/>
    <property type="match status" value="1"/>
</dbReference>
<evidence type="ECO:0000256" key="2">
    <source>
        <dbReference type="SAM" id="SignalP"/>
    </source>
</evidence>
<feature type="domain" description="Fibronectin type-III" evidence="3">
    <location>
        <begin position="897"/>
        <end position="987"/>
    </location>
</feature>
<comment type="caution">
    <text evidence="5">The sequence shown here is derived from an EMBL/GenBank/DDBJ whole genome shotgun (WGS) entry which is preliminary data.</text>
</comment>
<evidence type="ECO:0000259" key="3">
    <source>
        <dbReference type="PROSITE" id="PS50853"/>
    </source>
</evidence>
<keyword evidence="1" id="KW-0677">Repeat</keyword>
<evidence type="ECO:0000259" key="4">
    <source>
        <dbReference type="PROSITE" id="PS51820"/>
    </source>
</evidence>
<dbReference type="CDD" id="cd00063">
    <property type="entry name" value="FN3"/>
    <property type="match status" value="6"/>
</dbReference>
<proteinExistence type="predicted"/>
<dbReference type="Gene3D" id="2.60.40.10">
    <property type="entry name" value="Immunoglobulins"/>
    <property type="match status" value="9"/>
</dbReference>